<dbReference type="AlphaFoldDB" id="G3IXF2"/>
<dbReference type="PROSITE" id="PS50943">
    <property type="entry name" value="HTH_CROC1"/>
    <property type="match status" value="1"/>
</dbReference>
<dbReference type="GO" id="GO:0001046">
    <property type="term" value="F:core promoter sequence-specific DNA binding"/>
    <property type="evidence" value="ECO:0007669"/>
    <property type="project" value="TreeGrafter"/>
</dbReference>
<evidence type="ECO:0000313" key="2">
    <source>
        <dbReference type="EMBL" id="EGW23209.1"/>
    </source>
</evidence>
<dbReference type="HOGENOM" id="CLU_195246_1_0_6"/>
<keyword evidence="3" id="KW-1185">Reference proteome</keyword>
<dbReference type="Proteomes" id="UP000004664">
    <property type="component" value="Unassembled WGS sequence"/>
</dbReference>
<dbReference type="eggNOG" id="COG5499">
    <property type="taxonomic scope" value="Bacteria"/>
</dbReference>
<dbReference type="PANTHER" id="PTHR40455">
    <property type="entry name" value="ANTITOXIN HIGA"/>
    <property type="match status" value="1"/>
</dbReference>
<feature type="domain" description="HTH cro/C1-type" evidence="1">
    <location>
        <begin position="104"/>
        <end position="133"/>
    </location>
</feature>
<accession>G3IXF2</accession>
<proteinExistence type="predicted"/>
<gene>
    <name evidence="2" type="ORF">Mettu_2054</name>
</gene>
<evidence type="ECO:0000313" key="3">
    <source>
        <dbReference type="Proteomes" id="UP000004664"/>
    </source>
</evidence>
<dbReference type="InterPro" id="IPR039060">
    <property type="entry name" value="Antitox_HigA"/>
</dbReference>
<dbReference type="PANTHER" id="PTHR40455:SF1">
    <property type="entry name" value="ANTITOXIN HIGA"/>
    <property type="match status" value="1"/>
</dbReference>
<evidence type="ECO:0000259" key="1">
    <source>
        <dbReference type="PROSITE" id="PS50943"/>
    </source>
</evidence>
<dbReference type="InterPro" id="IPR001387">
    <property type="entry name" value="Cro/C1-type_HTH"/>
</dbReference>
<organism evidence="2 3">
    <name type="scientific">Methylobacter tundripaludum (strain ATCC BAA-1195 / DSM 17260 / SV96)</name>
    <dbReference type="NCBI Taxonomy" id="697282"/>
    <lineage>
        <taxon>Bacteria</taxon>
        <taxon>Pseudomonadati</taxon>
        <taxon>Pseudomonadota</taxon>
        <taxon>Gammaproteobacteria</taxon>
        <taxon>Methylococcales</taxon>
        <taxon>Methylococcaceae</taxon>
        <taxon>Methylobacter</taxon>
    </lineage>
</organism>
<dbReference type="CDD" id="cd00093">
    <property type="entry name" value="HTH_XRE"/>
    <property type="match status" value="1"/>
</dbReference>
<dbReference type="EMBL" id="JH109152">
    <property type="protein sequence ID" value="EGW23209.1"/>
    <property type="molecule type" value="Genomic_DNA"/>
</dbReference>
<protein>
    <submittedName>
        <fullName evidence="2">Putative transcription regulator with HTH domain</fullName>
    </submittedName>
</protein>
<sequence>MNARLSTALMHWDYIAPLLTPASTEDEYQALVESLDALLDSGAADEAHPLAGLAGMVGDLVSAYEQKHYPMPGEMSGVEALAFFMERDNLRQQDLPEIGNQAKVSEVLSGRRAINLRQAKSLAERFGVPLALFAG</sequence>
<reference evidence="2 3" key="1">
    <citation type="submission" date="2011-06" db="EMBL/GenBank/DDBJ databases">
        <title>Genomic sequence of Methylobacter tundripaludum SV96.</title>
        <authorList>
            <consortium name="US DOE Joint Genome Institute"/>
            <person name="Lucas S."/>
            <person name="Han J."/>
            <person name="Lapidus A."/>
            <person name="Cheng J.-F."/>
            <person name="Goodwin L."/>
            <person name="Pitluck S."/>
            <person name="Held B."/>
            <person name="Detter J.C."/>
            <person name="Han C."/>
            <person name="Tapia R."/>
            <person name="Land M."/>
            <person name="Hauser L."/>
            <person name="Kyrpides N."/>
            <person name="Ivanova N."/>
            <person name="Ovchinnikova G."/>
            <person name="Pagani I."/>
            <person name="Klotz M.G."/>
            <person name="Dispirito A.A."/>
            <person name="Murrell J.C."/>
            <person name="Dunfield P."/>
            <person name="Kalyuzhnaya M.G."/>
            <person name="Svenning M."/>
            <person name="Trotsenko Y.A."/>
            <person name="Stein L.Y."/>
            <person name="Woyke T."/>
        </authorList>
    </citation>
    <scope>NUCLEOTIDE SEQUENCE [LARGE SCALE GENOMIC DNA]</scope>
    <source>
        <strain evidence="3">ATCC BAA-1195 / DSM 17260 / SV96</strain>
    </source>
</reference>
<name>G3IXF2_METTV</name>
<dbReference type="GO" id="GO:0006355">
    <property type="term" value="P:regulation of DNA-templated transcription"/>
    <property type="evidence" value="ECO:0007669"/>
    <property type="project" value="InterPro"/>
</dbReference>
<dbReference type="STRING" id="697282.Mettu_2054"/>